<gene>
    <name evidence="2" type="ORF">GA0070620_3113</name>
</gene>
<keyword evidence="1" id="KW-0472">Membrane</keyword>
<dbReference type="STRING" id="307121.GA0070620_3113"/>
<feature type="transmembrane region" description="Helical" evidence="1">
    <location>
        <begin position="30"/>
        <end position="51"/>
    </location>
</feature>
<evidence type="ECO:0000256" key="1">
    <source>
        <dbReference type="SAM" id="Phobius"/>
    </source>
</evidence>
<accession>A0A1C3N4T5</accession>
<dbReference type="AlphaFoldDB" id="A0A1C3N4T5"/>
<sequence>MTQTTNDTDIDLALDDREPELVYEVNRWMWLFNGALPSLLLPTLAVMWADLTGREELIPACVAAFVALAVVAGFALAMQYRADHR</sequence>
<feature type="transmembrane region" description="Helical" evidence="1">
    <location>
        <begin position="57"/>
        <end position="77"/>
    </location>
</feature>
<dbReference type="Proteomes" id="UP000199393">
    <property type="component" value="Chromosome I"/>
</dbReference>
<evidence type="ECO:0000313" key="3">
    <source>
        <dbReference type="Proteomes" id="UP000199393"/>
    </source>
</evidence>
<proteinExistence type="predicted"/>
<organism evidence="2 3">
    <name type="scientific">Micromonospora krabiensis</name>
    <dbReference type="NCBI Taxonomy" id="307121"/>
    <lineage>
        <taxon>Bacteria</taxon>
        <taxon>Bacillati</taxon>
        <taxon>Actinomycetota</taxon>
        <taxon>Actinomycetes</taxon>
        <taxon>Micromonosporales</taxon>
        <taxon>Micromonosporaceae</taxon>
        <taxon>Micromonospora</taxon>
    </lineage>
</organism>
<keyword evidence="1" id="KW-0812">Transmembrane</keyword>
<dbReference type="RefSeq" id="WP_091591501.1">
    <property type="nucleotide sequence ID" value="NZ_JBHRWG010000004.1"/>
</dbReference>
<protein>
    <submittedName>
        <fullName evidence="2">Uncharacterized protein</fullName>
    </submittedName>
</protein>
<dbReference type="EMBL" id="LT598496">
    <property type="protein sequence ID" value="SBV27589.1"/>
    <property type="molecule type" value="Genomic_DNA"/>
</dbReference>
<evidence type="ECO:0000313" key="2">
    <source>
        <dbReference type="EMBL" id="SBV27589.1"/>
    </source>
</evidence>
<name>A0A1C3N4T5_9ACTN</name>
<keyword evidence="1" id="KW-1133">Transmembrane helix</keyword>
<reference evidence="3" key="1">
    <citation type="submission" date="2016-06" db="EMBL/GenBank/DDBJ databases">
        <authorList>
            <person name="Varghese N."/>
        </authorList>
    </citation>
    <scope>NUCLEOTIDE SEQUENCE [LARGE SCALE GENOMIC DNA]</scope>
    <source>
        <strain evidence="3">DSM 45344</strain>
    </source>
</reference>
<keyword evidence="3" id="KW-1185">Reference proteome</keyword>